<feature type="transmembrane region" description="Helical" evidence="4">
    <location>
        <begin position="422"/>
        <end position="442"/>
    </location>
</feature>
<dbReference type="InterPro" id="IPR020846">
    <property type="entry name" value="MFS_dom"/>
</dbReference>
<keyword evidence="4" id="KW-0472">Membrane</keyword>
<feature type="transmembrane region" description="Helical" evidence="4">
    <location>
        <begin position="327"/>
        <end position="350"/>
    </location>
</feature>
<dbReference type="OrthoDB" id="4839512at2759"/>
<dbReference type="Proteomes" id="UP000015530">
    <property type="component" value="Unassembled WGS sequence"/>
</dbReference>
<feature type="transmembrane region" description="Helical" evidence="4">
    <location>
        <begin position="393"/>
        <end position="416"/>
    </location>
</feature>
<dbReference type="HOGENOM" id="CLU_001265_1_1_1"/>
<feature type="transmembrane region" description="Helical" evidence="4">
    <location>
        <begin position="135"/>
        <end position="153"/>
    </location>
</feature>
<dbReference type="InterPro" id="IPR011701">
    <property type="entry name" value="MFS"/>
</dbReference>
<dbReference type="Gene3D" id="1.20.1250.20">
    <property type="entry name" value="MFS general substrate transporter like domains"/>
    <property type="match status" value="2"/>
</dbReference>
<feature type="transmembrane region" description="Helical" evidence="4">
    <location>
        <begin position="356"/>
        <end position="381"/>
    </location>
</feature>
<reference evidence="7" key="1">
    <citation type="journal article" date="2013" name="Mol. Plant Microbe Interact.">
        <title>Global aspects of pacC regulation of pathogenicity genes in Colletotrichum gloeosporioides as revealed by transcriptome analysis.</title>
        <authorList>
            <person name="Alkan N."/>
            <person name="Meng X."/>
            <person name="Friedlander G."/>
            <person name="Reuveni E."/>
            <person name="Sukno S."/>
            <person name="Sherman A."/>
            <person name="Thon M."/>
            <person name="Fluhr R."/>
            <person name="Prusky D."/>
        </authorList>
    </citation>
    <scope>NUCLEOTIDE SEQUENCE [LARGE SCALE GENOMIC DNA]</scope>
    <source>
        <strain evidence="7">Cg-14</strain>
    </source>
</reference>
<feature type="transmembrane region" description="Helical" evidence="4">
    <location>
        <begin position="105"/>
        <end position="123"/>
    </location>
</feature>
<feature type="domain" description="Major facilitator superfamily (MFS) profile" evidence="5">
    <location>
        <begin position="66"/>
        <end position="446"/>
    </location>
</feature>
<evidence type="ECO:0000313" key="6">
    <source>
        <dbReference type="EMBL" id="EQB48405.1"/>
    </source>
</evidence>
<feature type="transmembrane region" description="Helical" evidence="4">
    <location>
        <begin position="192"/>
        <end position="211"/>
    </location>
</feature>
<feature type="region of interest" description="Disordered" evidence="3">
    <location>
        <begin position="26"/>
        <end position="49"/>
    </location>
</feature>
<dbReference type="PANTHER" id="PTHR11360">
    <property type="entry name" value="MONOCARBOXYLATE TRANSPORTER"/>
    <property type="match status" value="1"/>
</dbReference>
<dbReference type="GO" id="GO:0016020">
    <property type="term" value="C:membrane"/>
    <property type="evidence" value="ECO:0007669"/>
    <property type="project" value="UniProtKB-SubCell"/>
</dbReference>
<dbReference type="PROSITE" id="PS50850">
    <property type="entry name" value="MFS"/>
    <property type="match status" value="1"/>
</dbReference>
<evidence type="ECO:0000256" key="2">
    <source>
        <dbReference type="ARBA" id="ARBA00006727"/>
    </source>
</evidence>
<comment type="caution">
    <text evidence="6">The sequence shown here is derived from an EMBL/GenBank/DDBJ whole genome shotgun (WGS) entry which is preliminary data.</text>
</comment>
<evidence type="ECO:0000313" key="7">
    <source>
        <dbReference type="Proteomes" id="UP000015530"/>
    </source>
</evidence>
<proteinExistence type="inferred from homology"/>
<organism evidence="6 7">
    <name type="scientific">Colletotrichum gloeosporioides (strain Cg-14)</name>
    <name type="common">Anthracnose fungus</name>
    <name type="synonym">Glomerella cingulata</name>
    <dbReference type="NCBI Taxonomy" id="1237896"/>
    <lineage>
        <taxon>Eukaryota</taxon>
        <taxon>Fungi</taxon>
        <taxon>Dikarya</taxon>
        <taxon>Ascomycota</taxon>
        <taxon>Pezizomycotina</taxon>
        <taxon>Sordariomycetes</taxon>
        <taxon>Hypocreomycetidae</taxon>
        <taxon>Glomerellales</taxon>
        <taxon>Glomerellaceae</taxon>
        <taxon>Colletotrichum</taxon>
        <taxon>Colletotrichum gloeosporioides species complex</taxon>
    </lineage>
</organism>
<dbReference type="InterPro" id="IPR050327">
    <property type="entry name" value="Proton-linked_MCT"/>
</dbReference>
<accession>T0LJM8</accession>
<keyword evidence="4" id="KW-1133">Transmembrane helix</keyword>
<dbReference type="SUPFAM" id="SSF103473">
    <property type="entry name" value="MFS general substrate transporter"/>
    <property type="match status" value="1"/>
</dbReference>
<sequence>MQRNEMTMMQTAMHKAGSLQAEVQKLRAEAAEREAEQSEKGELERKNRELEAELGRAKEELEERNKTLQEWKQKLSSLIGEGVINSFGAFQSHYAQTLKRPPSDISWIGSFEIFLLFFIGTFTGRLTDAGLFRPVALVGSILVVLGTIVTSFSTEYWQIFLSQGVCVGLGNGCLFCPTIALVSTYFQKRRSLAIGFTACGSTTGGVLFPAIVRQLLPLVGFGWTMRAIGLVQLVALVIALLSLRPRLPPRTTGQLVEWDAFKELGYTFYGVGMFLCFWGSYFAFFFTAAYARDILGMSYTSSLDVLMIMSGVGIVGRILPSYLADRVGALTVLVPTAGAGALIMFTWLAVDRKGAFYAWAAISGIILGGIQAVFPSALASLTADPSKQGTRIGMIFTIISFSVLSGPPIGGALVSALGGRYFGGQVFSGCCLTLGMVFLFAAREAKRRSKGGPFWMKV</sequence>
<name>T0LJM8_COLGC</name>
<dbReference type="Pfam" id="PF07690">
    <property type="entry name" value="MFS_1"/>
    <property type="match status" value="1"/>
</dbReference>
<comment type="subcellular location">
    <subcellularLocation>
        <location evidence="1">Membrane</location>
        <topology evidence="1">Multi-pass membrane protein</topology>
    </subcellularLocation>
</comment>
<dbReference type="PANTHER" id="PTHR11360:SF130">
    <property type="entry name" value="MAJOR FACILITATOR SUPERFAMILY (MFS) PROFILE DOMAIN-CONTAINING PROTEIN-RELATED"/>
    <property type="match status" value="1"/>
</dbReference>
<dbReference type="GO" id="GO:0022857">
    <property type="term" value="F:transmembrane transporter activity"/>
    <property type="evidence" value="ECO:0007669"/>
    <property type="project" value="InterPro"/>
</dbReference>
<dbReference type="OMA" id="FNFWAVF"/>
<protein>
    <submittedName>
        <fullName evidence="6">Major facilitator superfamily transporter</fullName>
    </submittedName>
</protein>
<dbReference type="InterPro" id="IPR036259">
    <property type="entry name" value="MFS_trans_sf"/>
</dbReference>
<evidence type="ECO:0000256" key="3">
    <source>
        <dbReference type="SAM" id="MobiDB-lite"/>
    </source>
</evidence>
<feature type="transmembrane region" description="Helical" evidence="4">
    <location>
        <begin position="223"/>
        <end position="243"/>
    </location>
</feature>
<feature type="transmembrane region" description="Helical" evidence="4">
    <location>
        <begin position="264"/>
        <end position="291"/>
    </location>
</feature>
<evidence type="ECO:0000256" key="4">
    <source>
        <dbReference type="SAM" id="Phobius"/>
    </source>
</evidence>
<comment type="similarity">
    <text evidence="2">Belongs to the major facilitator superfamily. Monocarboxylate porter (TC 2.A.1.13) family.</text>
</comment>
<feature type="transmembrane region" description="Helical" evidence="4">
    <location>
        <begin position="159"/>
        <end position="180"/>
    </location>
</feature>
<evidence type="ECO:0000256" key="1">
    <source>
        <dbReference type="ARBA" id="ARBA00004141"/>
    </source>
</evidence>
<evidence type="ECO:0000259" key="5">
    <source>
        <dbReference type="PROSITE" id="PS50850"/>
    </source>
</evidence>
<keyword evidence="4" id="KW-0812">Transmembrane</keyword>
<feature type="transmembrane region" description="Helical" evidence="4">
    <location>
        <begin position="297"/>
        <end position="315"/>
    </location>
</feature>
<gene>
    <name evidence="6" type="ORF">CGLO_12375</name>
</gene>
<dbReference type="EMBL" id="AMYD01002633">
    <property type="protein sequence ID" value="EQB48405.1"/>
    <property type="molecule type" value="Genomic_DNA"/>
</dbReference>
<dbReference type="AlphaFoldDB" id="T0LJM8"/>